<organism evidence="12 13">
    <name type="scientific">Candidatus Daviesbacteria bacterium RIFCSPLOWO2_02_FULL_36_7</name>
    <dbReference type="NCBI Taxonomy" id="1797792"/>
    <lineage>
        <taxon>Bacteria</taxon>
        <taxon>Candidatus Daviesiibacteriota</taxon>
    </lineage>
</organism>
<proteinExistence type="inferred from homology"/>
<evidence type="ECO:0000256" key="4">
    <source>
        <dbReference type="ARBA" id="ARBA00022576"/>
    </source>
</evidence>
<dbReference type="InterPro" id="IPR004839">
    <property type="entry name" value="Aminotransferase_I/II_large"/>
</dbReference>
<dbReference type="Pfam" id="PF00155">
    <property type="entry name" value="Aminotran_1_2"/>
    <property type="match status" value="1"/>
</dbReference>
<keyword evidence="7 10" id="KW-0663">Pyridoxal phosphate</keyword>
<accession>A0A1F5MHA1</accession>
<comment type="pathway">
    <text evidence="9">Amino-acid biosynthesis.</text>
</comment>
<dbReference type="InterPro" id="IPR001917">
    <property type="entry name" value="Aminotrans_II_pyridoxalP_BS"/>
</dbReference>
<sequence>MNNTTQTQVSFRKLYAFGEKLPIDLSLSENPLGCSPKVIMALKDVSPKDFFDYPDPDSQDLKNTLSKMFQINSEDIFVANGSEAIIKLLPQAILKPNDEVIIPKLTFPMFEKAVQLVGGKVVFSEMTADFDINLADIRKRITKNTKLIFLCNPNNPTGKIIPKDKILEFARSINILVVVDEANIEFGGDTVIRESQDINNLIVLRTFSKGFGLAGLRIGFCVAKPSVVERLKQIGQPFPVSSIAQKLAITALKDKKFMSKTKRFMKQEKEFLTRELENRGFKVIKSEANNLLVKINPIFESSTDFVRRLNSRGVSVVDGINFDGVGIKFVRISPRLRDTNIQLLKAIDEILVLLKERA</sequence>
<keyword evidence="4" id="KW-0032">Aminotransferase</keyword>
<comment type="cofactor">
    <cofactor evidence="1 10">
        <name>pyridoxal 5'-phosphate</name>
        <dbReference type="ChEBI" id="CHEBI:597326"/>
    </cofactor>
</comment>
<evidence type="ECO:0000256" key="6">
    <source>
        <dbReference type="ARBA" id="ARBA00022679"/>
    </source>
</evidence>
<dbReference type="PANTHER" id="PTHR42885">
    <property type="entry name" value="HISTIDINOL-PHOSPHATE AMINOTRANSFERASE-RELATED"/>
    <property type="match status" value="1"/>
</dbReference>
<dbReference type="GO" id="GO:0000105">
    <property type="term" value="P:L-histidine biosynthetic process"/>
    <property type="evidence" value="ECO:0007669"/>
    <property type="project" value="UniProtKB-KW"/>
</dbReference>
<evidence type="ECO:0000256" key="3">
    <source>
        <dbReference type="ARBA" id="ARBA00011738"/>
    </source>
</evidence>
<comment type="subunit">
    <text evidence="3">Homodimer.</text>
</comment>
<dbReference type="InterPro" id="IPR015424">
    <property type="entry name" value="PyrdxlP-dep_Trfase"/>
</dbReference>
<dbReference type="AlphaFoldDB" id="A0A1F5MHA1"/>
<evidence type="ECO:0000256" key="7">
    <source>
        <dbReference type="ARBA" id="ARBA00022898"/>
    </source>
</evidence>
<keyword evidence="8" id="KW-0368">Histidine biosynthesis</keyword>
<evidence type="ECO:0000256" key="1">
    <source>
        <dbReference type="ARBA" id="ARBA00001933"/>
    </source>
</evidence>
<dbReference type="GO" id="GO:0030170">
    <property type="term" value="F:pyridoxal phosphate binding"/>
    <property type="evidence" value="ECO:0007669"/>
    <property type="project" value="InterPro"/>
</dbReference>
<dbReference type="PROSITE" id="PS00599">
    <property type="entry name" value="AA_TRANSFER_CLASS_2"/>
    <property type="match status" value="1"/>
</dbReference>
<dbReference type="Proteomes" id="UP000178859">
    <property type="component" value="Unassembled WGS sequence"/>
</dbReference>
<dbReference type="EMBL" id="MFDT01000045">
    <property type="protein sequence ID" value="OGE64745.1"/>
    <property type="molecule type" value="Genomic_DNA"/>
</dbReference>
<dbReference type="SUPFAM" id="SSF53383">
    <property type="entry name" value="PLP-dependent transferases"/>
    <property type="match status" value="1"/>
</dbReference>
<evidence type="ECO:0000256" key="9">
    <source>
        <dbReference type="ARBA" id="ARBA00029440"/>
    </source>
</evidence>
<name>A0A1F5MHA1_9BACT</name>
<evidence type="ECO:0000313" key="13">
    <source>
        <dbReference type="Proteomes" id="UP000178859"/>
    </source>
</evidence>
<dbReference type="InterPro" id="IPR015421">
    <property type="entry name" value="PyrdxlP-dep_Trfase_major"/>
</dbReference>
<evidence type="ECO:0000259" key="11">
    <source>
        <dbReference type="Pfam" id="PF00155"/>
    </source>
</evidence>
<dbReference type="NCBIfam" id="TIGR01141">
    <property type="entry name" value="hisC"/>
    <property type="match status" value="1"/>
</dbReference>
<keyword evidence="5" id="KW-0028">Amino-acid biosynthesis</keyword>
<dbReference type="InterPro" id="IPR005861">
    <property type="entry name" value="HisP_aminotrans"/>
</dbReference>
<dbReference type="GO" id="GO:0004400">
    <property type="term" value="F:histidinol-phosphate transaminase activity"/>
    <property type="evidence" value="ECO:0007669"/>
    <property type="project" value="InterPro"/>
</dbReference>
<comment type="caution">
    <text evidence="12">The sequence shown here is derived from an EMBL/GenBank/DDBJ whole genome shotgun (WGS) entry which is preliminary data.</text>
</comment>
<dbReference type="InterPro" id="IPR015422">
    <property type="entry name" value="PyrdxlP-dep_Trfase_small"/>
</dbReference>
<dbReference type="CDD" id="cd00609">
    <property type="entry name" value="AAT_like"/>
    <property type="match status" value="1"/>
</dbReference>
<dbReference type="PANTHER" id="PTHR42885:SF2">
    <property type="entry name" value="HISTIDINOL-PHOSPHATE AMINOTRANSFERASE"/>
    <property type="match status" value="1"/>
</dbReference>
<comment type="similarity">
    <text evidence="2">Belongs to the class-II pyridoxal-phosphate-dependent aminotransferase family. Histidinol-phosphate aminotransferase subfamily.</text>
</comment>
<evidence type="ECO:0000313" key="12">
    <source>
        <dbReference type="EMBL" id="OGE64745.1"/>
    </source>
</evidence>
<evidence type="ECO:0000256" key="5">
    <source>
        <dbReference type="ARBA" id="ARBA00022605"/>
    </source>
</evidence>
<feature type="domain" description="Aminotransferase class I/classII large" evidence="11">
    <location>
        <begin position="23"/>
        <end position="341"/>
    </location>
</feature>
<reference evidence="12 13" key="1">
    <citation type="journal article" date="2016" name="Nat. Commun.">
        <title>Thousands of microbial genomes shed light on interconnected biogeochemical processes in an aquifer system.</title>
        <authorList>
            <person name="Anantharaman K."/>
            <person name="Brown C.T."/>
            <person name="Hug L.A."/>
            <person name="Sharon I."/>
            <person name="Castelle C.J."/>
            <person name="Probst A.J."/>
            <person name="Thomas B.C."/>
            <person name="Singh A."/>
            <person name="Wilkins M.J."/>
            <person name="Karaoz U."/>
            <person name="Brodie E.L."/>
            <person name="Williams K.H."/>
            <person name="Hubbard S.S."/>
            <person name="Banfield J.F."/>
        </authorList>
    </citation>
    <scope>NUCLEOTIDE SEQUENCE [LARGE SCALE GENOMIC DNA]</scope>
</reference>
<evidence type="ECO:0000256" key="2">
    <source>
        <dbReference type="ARBA" id="ARBA00007970"/>
    </source>
</evidence>
<gene>
    <name evidence="12" type="ORF">A3I48_00395</name>
</gene>
<evidence type="ECO:0000256" key="10">
    <source>
        <dbReference type="RuleBase" id="RU003693"/>
    </source>
</evidence>
<evidence type="ECO:0000256" key="8">
    <source>
        <dbReference type="ARBA" id="ARBA00023102"/>
    </source>
</evidence>
<keyword evidence="6" id="KW-0808">Transferase</keyword>
<protein>
    <submittedName>
        <fullName evidence="12">Histidinol-phosphate transaminase</fullName>
    </submittedName>
</protein>
<dbReference type="Gene3D" id="3.40.640.10">
    <property type="entry name" value="Type I PLP-dependent aspartate aminotransferase-like (Major domain)"/>
    <property type="match status" value="1"/>
</dbReference>
<dbReference type="Gene3D" id="3.90.1150.10">
    <property type="entry name" value="Aspartate Aminotransferase, domain 1"/>
    <property type="match status" value="1"/>
</dbReference>